<sequence>MTTSVTAPHGTKMLAWPAIAVGFLGSVLLTAGSWSVGWVAPNSGVNSTQWLAPFRTTELGVVAGTLLLTVGAWGMIWGWLRLGLVLRRPTQQFRGKYEFASGGLRTINWTVAIWSVPQLFALTIFSRDMLAYLNQGRQVLAGQNPYETGISNLPNWFRLGTDTMWAEDATPYGPMFLWIEGAVVGVTGVDQPDIAIFFFRLVSLVGVALIMYYVPKLAEMQGWDPARAQWISAANPLFIISFVASGHNDSLMVGFMVAAIYAVWRGHGVLAVALMSVSIGMKVISIVLLPFIGLWWARRNASRIKIFWYWAITLGLTIAIMLGVGWLNGYGLDWIKVIAGTGSIWSFWSPVGGLGELARVAVVELGLGDGEWVMPTVRLAGRILSVLIVLVLMFWGKYDNILARATWSFAAIVVLSPVIHPWYLLWLLPLFVMLGIRSNWQLRWVIFTVVFFVAYGAGDQLYIWQFLEIGTLMQVMSWGVSILLAIWVLFFDPWTAPMFKNEWHLRQSWRRGVLAYRRWRASRAQPTDTEV</sequence>
<evidence type="ECO:0000256" key="3">
    <source>
        <dbReference type="ARBA" id="ARBA00022679"/>
    </source>
</evidence>
<evidence type="ECO:0000256" key="2">
    <source>
        <dbReference type="ARBA" id="ARBA00022676"/>
    </source>
</evidence>
<feature type="transmembrane region" description="Helical" evidence="8">
    <location>
        <begin position="407"/>
        <end position="432"/>
    </location>
</feature>
<keyword evidence="6 8" id="KW-0472">Membrane</keyword>
<evidence type="ECO:0000256" key="7">
    <source>
        <dbReference type="ARBA" id="ARBA00043987"/>
    </source>
</evidence>
<reference evidence="9 10" key="1">
    <citation type="journal article" date="2019" name="Int. J. Syst. Evol. Microbiol.">
        <title>The Global Catalogue of Microorganisms (GCM) 10K type strain sequencing project: providing services to taxonomists for standard genome sequencing and annotation.</title>
        <authorList>
            <consortium name="The Broad Institute Genomics Platform"/>
            <consortium name="The Broad Institute Genome Sequencing Center for Infectious Disease"/>
            <person name="Wu L."/>
            <person name="Ma J."/>
        </authorList>
    </citation>
    <scope>NUCLEOTIDE SEQUENCE [LARGE SCALE GENOMIC DNA]</scope>
    <source>
        <strain evidence="9 10">JCM 13595</strain>
    </source>
</reference>
<evidence type="ECO:0000313" key="9">
    <source>
        <dbReference type="EMBL" id="GAA2043355.1"/>
    </source>
</evidence>
<dbReference type="RefSeq" id="WP_343959254.1">
    <property type="nucleotide sequence ID" value="NZ_BAAAMN010000049.1"/>
</dbReference>
<dbReference type="Proteomes" id="UP001501461">
    <property type="component" value="Unassembled WGS sequence"/>
</dbReference>
<dbReference type="NCBIfam" id="NF038066">
    <property type="entry name" value="MptB"/>
    <property type="match status" value="1"/>
</dbReference>
<feature type="transmembrane region" description="Helical" evidence="8">
    <location>
        <begin position="347"/>
        <end position="367"/>
    </location>
</feature>
<comment type="caution">
    <text evidence="9">The sequence shown here is derived from an EMBL/GenBank/DDBJ whole genome shotgun (WGS) entry which is preliminary data.</text>
</comment>
<name>A0ABN2UTZ3_9MICC</name>
<proteinExistence type="inferred from homology"/>
<keyword evidence="10" id="KW-1185">Reference proteome</keyword>
<evidence type="ECO:0000256" key="1">
    <source>
        <dbReference type="ARBA" id="ARBA00004141"/>
    </source>
</evidence>
<comment type="subcellular location">
    <subcellularLocation>
        <location evidence="1">Membrane</location>
        <topology evidence="1">Multi-pass membrane protein</topology>
    </subcellularLocation>
</comment>
<feature type="transmembrane region" description="Helical" evidence="8">
    <location>
        <begin position="107"/>
        <end position="125"/>
    </location>
</feature>
<gene>
    <name evidence="9" type="primary">mptB_2</name>
    <name evidence="9" type="ORF">GCM10009720_25240</name>
</gene>
<keyword evidence="5 8" id="KW-1133">Transmembrane helix</keyword>
<feature type="transmembrane region" description="Helical" evidence="8">
    <location>
        <begin position="444"/>
        <end position="463"/>
    </location>
</feature>
<keyword evidence="4 8" id="KW-0812">Transmembrane</keyword>
<dbReference type="InterPro" id="IPR049829">
    <property type="entry name" value="MptA/B-like"/>
</dbReference>
<dbReference type="EMBL" id="BAAAMN010000049">
    <property type="protein sequence ID" value="GAA2043355.1"/>
    <property type="molecule type" value="Genomic_DNA"/>
</dbReference>
<feature type="transmembrane region" description="Helical" evidence="8">
    <location>
        <begin position="14"/>
        <end position="39"/>
    </location>
</feature>
<protein>
    <submittedName>
        <fullName evidence="9">Polyprenol phosphomannose-dependent alpha 1,6 mannosyltransferase MptB</fullName>
    </submittedName>
</protein>
<feature type="transmembrane region" description="Helical" evidence="8">
    <location>
        <begin position="59"/>
        <end position="86"/>
    </location>
</feature>
<evidence type="ECO:0000256" key="4">
    <source>
        <dbReference type="ARBA" id="ARBA00022692"/>
    </source>
</evidence>
<feature type="transmembrane region" description="Helical" evidence="8">
    <location>
        <begin position="194"/>
        <end position="215"/>
    </location>
</feature>
<keyword evidence="2 9" id="KW-0328">Glycosyltransferase</keyword>
<feature type="transmembrane region" description="Helical" evidence="8">
    <location>
        <begin position="469"/>
        <end position="491"/>
    </location>
</feature>
<feature type="transmembrane region" description="Helical" evidence="8">
    <location>
        <begin position="379"/>
        <end position="395"/>
    </location>
</feature>
<keyword evidence="3" id="KW-0808">Transferase</keyword>
<dbReference type="Pfam" id="PF26314">
    <property type="entry name" value="MptA_B_family"/>
    <property type="match status" value="1"/>
</dbReference>
<organism evidence="9 10">
    <name type="scientific">Yaniella flava</name>
    <dbReference type="NCBI Taxonomy" id="287930"/>
    <lineage>
        <taxon>Bacteria</taxon>
        <taxon>Bacillati</taxon>
        <taxon>Actinomycetota</taxon>
        <taxon>Actinomycetes</taxon>
        <taxon>Micrococcales</taxon>
        <taxon>Micrococcaceae</taxon>
        <taxon>Yaniella</taxon>
    </lineage>
</organism>
<feature type="transmembrane region" description="Helical" evidence="8">
    <location>
        <begin position="236"/>
        <end position="264"/>
    </location>
</feature>
<accession>A0ABN2UTZ3</accession>
<comment type="similarity">
    <text evidence="7">Belongs to the MptA/B family.</text>
</comment>
<evidence type="ECO:0000256" key="6">
    <source>
        <dbReference type="ARBA" id="ARBA00023136"/>
    </source>
</evidence>
<dbReference type="GO" id="GO:0016757">
    <property type="term" value="F:glycosyltransferase activity"/>
    <property type="evidence" value="ECO:0007669"/>
    <property type="project" value="UniProtKB-KW"/>
</dbReference>
<feature type="transmembrane region" description="Helical" evidence="8">
    <location>
        <begin position="270"/>
        <end position="295"/>
    </location>
</feature>
<evidence type="ECO:0000256" key="8">
    <source>
        <dbReference type="SAM" id="Phobius"/>
    </source>
</evidence>
<evidence type="ECO:0000313" key="10">
    <source>
        <dbReference type="Proteomes" id="UP001501461"/>
    </source>
</evidence>
<evidence type="ECO:0000256" key="5">
    <source>
        <dbReference type="ARBA" id="ARBA00022989"/>
    </source>
</evidence>
<feature type="transmembrane region" description="Helical" evidence="8">
    <location>
        <begin position="307"/>
        <end position="327"/>
    </location>
</feature>